<evidence type="ECO:0000256" key="1">
    <source>
        <dbReference type="ARBA" id="ARBA00001798"/>
    </source>
</evidence>
<evidence type="ECO:0000256" key="10">
    <source>
        <dbReference type="ARBA" id="ARBA00022786"/>
    </source>
</evidence>
<keyword evidence="6" id="KW-0812">Transmembrane</keyword>
<keyword evidence="8" id="KW-0677">Repeat</keyword>
<evidence type="ECO:0000256" key="14">
    <source>
        <dbReference type="PROSITE-ProRule" id="PRU00175"/>
    </source>
</evidence>
<evidence type="ECO:0000256" key="13">
    <source>
        <dbReference type="ARBA" id="ARBA00023136"/>
    </source>
</evidence>
<dbReference type="InterPro" id="IPR031127">
    <property type="entry name" value="E3_UB_ligase_RBR"/>
</dbReference>
<comment type="catalytic activity">
    <reaction evidence="1">
        <text>[E2 ubiquitin-conjugating enzyme]-S-ubiquitinyl-L-cysteine + [acceptor protein]-L-lysine = [E2 ubiquitin-conjugating enzyme]-L-cysteine + [acceptor protein]-N(6)-ubiquitinyl-L-lysine.</text>
        <dbReference type="EC" id="2.3.2.31"/>
    </reaction>
</comment>
<keyword evidence="7" id="KW-0479">Metal-binding</keyword>
<evidence type="ECO:0000256" key="2">
    <source>
        <dbReference type="ARBA" id="ARBA00004167"/>
    </source>
</evidence>
<dbReference type="GO" id="GO:0061630">
    <property type="term" value="F:ubiquitin protein ligase activity"/>
    <property type="evidence" value="ECO:0007669"/>
    <property type="project" value="UniProtKB-EC"/>
</dbReference>
<dbReference type="InterPro" id="IPR044066">
    <property type="entry name" value="TRIAD_supradom"/>
</dbReference>
<dbReference type="InterPro" id="IPR018957">
    <property type="entry name" value="Znf_C3HC4_RING-type"/>
</dbReference>
<evidence type="ECO:0000256" key="15">
    <source>
        <dbReference type="SAM" id="MobiDB-lite"/>
    </source>
</evidence>
<keyword evidence="5" id="KW-0808">Transferase</keyword>
<evidence type="ECO:0000256" key="12">
    <source>
        <dbReference type="ARBA" id="ARBA00022989"/>
    </source>
</evidence>
<dbReference type="EC" id="2.3.2.31" evidence="4"/>
<keyword evidence="13" id="KW-0472">Membrane</keyword>
<dbReference type="PROSITE" id="PS51873">
    <property type="entry name" value="TRIAD"/>
    <property type="match status" value="1"/>
</dbReference>
<dbReference type="SMART" id="SM00647">
    <property type="entry name" value="IBR"/>
    <property type="match status" value="2"/>
</dbReference>
<keyword evidence="12" id="KW-1133">Transmembrane helix</keyword>
<dbReference type="Gene3D" id="1.20.120.1750">
    <property type="match status" value="1"/>
</dbReference>
<keyword evidence="10" id="KW-0833">Ubl conjugation pathway</keyword>
<evidence type="ECO:0000256" key="4">
    <source>
        <dbReference type="ARBA" id="ARBA00012251"/>
    </source>
</evidence>
<dbReference type="SUPFAM" id="SSF57850">
    <property type="entry name" value="RING/U-box"/>
    <property type="match status" value="3"/>
</dbReference>
<dbReference type="PROSITE" id="PS50089">
    <property type="entry name" value="ZF_RING_2"/>
    <property type="match status" value="1"/>
</dbReference>
<feature type="domain" description="RING-type" evidence="16">
    <location>
        <begin position="241"/>
        <end position="286"/>
    </location>
</feature>
<feature type="compositionally biased region" description="Polar residues" evidence="15">
    <location>
        <begin position="17"/>
        <end position="28"/>
    </location>
</feature>
<dbReference type="GO" id="GO:0005737">
    <property type="term" value="C:cytoplasm"/>
    <property type="evidence" value="ECO:0007669"/>
    <property type="project" value="UniProtKB-ARBA"/>
</dbReference>
<dbReference type="InterPro" id="IPR017907">
    <property type="entry name" value="Znf_RING_CS"/>
</dbReference>
<reference evidence="18" key="1">
    <citation type="submission" date="2021-01" db="EMBL/GenBank/DDBJ databases">
        <authorList>
            <person name="Corre E."/>
            <person name="Pelletier E."/>
            <person name="Niang G."/>
            <person name="Scheremetjew M."/>
            <person name="Finn R."/>
            <person name="Kale V."/>
            <person name="Holt S."/>
            <person name="Cochrane G."/>
            <person name="Meng A."/>
            <person name="Brown T."/>
            <person name="Cohen L."/>
        </authorList>
    </citation>
    <scope>NUCLEOTIDE SEQUENCE</scope>
    <source>
        <strain evidence="18">CCCM811</strain>
    </source>
</reference>
<dbReference type="AlphaFoldDB" id="A0A7S4DSN1"/>
<dbReference type="GO" id="GO:0031090">
    <property type="term" value="C:organelle membrane"/>
    <property type="evidence" value="ECO:0007669"/>
    <property type="project" value="UniProtKB-ARBA"/>
</dbReference>
<evidence type="ECO:0000256" key="8">
    <source>
        <dbReference type="ARBA" id="ARBA00022737"/>
    </source>
</evidence>
<feature type="domain" description="RING-type" evidence="17">
    <location>
        <begin position="237"/>
        <end position="452"/>
    </location>
</feature>
<evidence type="ECO:0000256" key="3">
    <source>
        <dbReference type="ARBA" id="ARBA00004906"/>
    </source>
</evidence>
<organism evidence="18">
    <name type="scientific">Lotharella globosa</name>
    <dbReference type="NCBI Taxonomy" id="91324"/>
    <lineage>
        <taxon>Eukaryota</taxon>
        <taxon>Sar</taxon>
        <taxon>Rhizaria</taxon>
        <taxon>Cercozoa</taxon>
        <taxon>Chlorarachniophyceae</taxon>
        <taxon>Lotharella</taxon>
    </lineage>
</organism>
<gene>
    <name evidence="18" type="ORF">LGLO00237_LOCUS20062</name>
</gene>
<evidence type="ECO:0000313" key="18">
    <source>
        <dbReference type="EMBL" id="CAE0668438.1"/>
    </source>
</evidence>
<name>A0A7S4DSN1_9EUKA</name>
<dbReference type="PROSITE" id="PS00518">
    <property type="entry name" value="ZF_RING_1"/>
    <property type="match status" value="1"/>
</dbReference>
<dbReference type="Gene3D" id="3.30.40.10">
    <property type="entry name" value="Zinc/RING finger domain, C3HC4 (zinc finger)"/>
    <property type="match status" value="1"/>
</dbReference>
<keyword evidence="9 14" id="KW-0863">Zinc-finger</keyword>
<dbReference type="InterPro" id="IPR002867">
    <property type="entry name" value="IBR_dom"/>
</dbReference>
<evidence type="ECO:0000256" key="6">
    <source>
        <dbReference type="ARBA" id="ARBA00022692"/>
    </source>
</evidence>
<evidence type="ECO:0000256" key="7">
    <source>
        <dbReference type="ARBA" id="ARBA00022723"/>
    </source>
</evidence>
<proteinExistence type="predicted"/>
<dbReference type="InterPro" id="IPR013083">
    <property type="entry name" value="Znf_RING/FYVE/PHD"/>
</dbReference>
<protein>
    <recommendedName>
        <fullName evidence="4">RBR-type E3 ubiquitin transferase</fullName>
        <ecNumber evidence="4">2.3.2.31</ecNumber>
    </recommendedName>
</protein>
<dbReference type="EMBL" id="HBIV01028034">
    <property type="protein sequence ID" value="CAE0668438.1"/>
    <property type="molecule type" value="Transcribed_RNA"/>
</dbReference>
<dbReference type="Pfam" id="PF00097">
    <property type="entry name" value="zf-C3HC4"/>
    <property type="match status" value="1"/>
</dbReference>
<dbReference type="Pfam" id="PF22191">
    <property type="entry name" value="IBR_1"/>
    <property type="match status" value="1"/>
</dbReference>
<evidence type="ECO:0000256" key="9">
    <source>
        <dbReference type="ARBA" id="ARBA00022771"/>
    </source>
</evidence>
<evidence type="ECO:0000259" key="17">
    <source>
        <dbReference type="PROSITE" id="PS51873"/>
    </source>
</evidence>
<evidence type="ECO:0000256" key="11">
    <source>
        <dbReference type="ARBA" id="ARBA00022833"/>
    </source>
</evidence>
<keyword evidence="11" id="KW-0862">Zinc</keyword>
<sequence>MASLEAPSPQEKASELSIGNSGISSGYETKNKAEAEAAPQGMVSQQPRPDEDEDEDRYRDTPIIRANYNYKPTNFDLESRDNRVLRLHGILVDMGYSPEFTEDILKDIGDAAIDEVVDHAIDISEEKGGIKEGGGALSEEEGKKVHFASRFPQRDVNLPYLVQAREQFMKMLEKVTGETDVKIESFRKALPEIQKHLSKPAMEKQGPLVISIEGQGEIVKEEVAKPKDGATIGEGDNKILCGICLERLPPTRFFKTTCQHDFCEECMTKYLRIRVETGAVEDLYCPFEGCRREIEDTEIKRYLDHQELEKYEIYKRNGDIALFETKRWCITPNCPGVIQDPGRRKAICPVCKDAICWDCGENFHRRTCERAAQDSKSMAYANYKSLRQKKPCPKCKEVLEKHTRSNHIRCHKCQHEFCWICSMKMTKNHYAPFNVLGCALMHEGDYPCFGDDNCFCIPCDCITCDCPCCECRFNLVGFSKRLFARILCVSLIIPCCPCLSLIAMEEECCDD</sequence>
<dbReference type="Pfam" id="PF01485">
    <property type="entry name" value="IBR"/>
    <property type="match status" value="1"/>
</dbReference>
<dbReference type="InterPro" id="IPR001841">
    <property type="entry name" value="Znf_RING"/>
</dbReference>
<accession>A0A7S4DSN1</accession>
<dbReference type="FunFam" id="3.30.40.10:FF:000051">
    <property type="entry name" value="RBR-type E3 ubiquitin transferase"/>
    <property type="match status" value="1"/>
</dbReference>
<dbReference type="GO" id="GO:0008270">
    <property type="term" value="F:zinc ion binding"/>
    <property type="evidence" value="ECO:0007669"/>
    <property type="project" value="UniProtKB-KW"/>
</dbReference>
<comment type="pathway">
    <text evidence="3">Protein modification; protein ubiquitination.</text>
</comment>
<evidence type="ECO:0000256" key="5">
    <source>
        <dbReference type="ARBA" id="ARBA00022679"/>
    </source>
</evidence>
<comment type="subcellular location">
    <subcellularLocation>
        <location evidence="2">Membrane</location>
        <topology evidence="2">Single-pass membrane protein</topology>
    </subcellularLocation>
</comment>
<feature type="region of interest" description="Disordered" evidence="15">
    <location>
        <begin position="1"/>
        <end position="65"/>
    </location>
</feature>
<dbReference type="PANTHER" id="PTHR11685">
    <property type="entry name" value="RBR FAMILY RING FINGER AND IBR DOMAIN-CONTAINING"/>
    <property type="match status" value="1"/>
</dbReference>
<evidence type="ECO:0000259" key="16">
    <source>
        <dbReference type="PROSITE" id="PS50089"/>
    </source>
</evidence>
<dbReference type="CDD" id="cd20335">
    <property type="entry name" value="BRcat_RBR"/>
    <property type="match status" value="1"/>
</dbReference>
<dbReference type="GO" id="GO:0016567">
    <property type="term" value="P:protein ubiquitination"/>
    <property type="evidence" value="ECO:0007669"/>
    <property type="project" value="InterPro"/>
</dbReference>